<evidence type="ECO:0000313" key="1">
    <source>
        <dbReference type="EMBL" id="AMM44962.1"/>
    </source>
</evidence>
<dbReference type="KEGG" id="vg:29125331"/>
<protein>
    <submittedName>
        <fullName evidence="1">Uncharacterized protein</fullName>
    </submittedName>
</protein>
<organism evidence="1 2">
    <name type="scientific">Bacillus phage SP-15</name>
    <dbReference type="NCBI Taxonomy" id="1792032"/>
    <lineage>
        <taxon>Viruses</taxon>
        <taxon>Duplodnaviria</taxon>
        <taxon>Heunggongvirae</taxon>
        <taxon>Uroviricota</taxon>
        <taxon>Caudoviricetes</taxon>
        <taxon>Thornevirus</taxon>
        <taxon>Thornevirus SP15</taxon>
    </lineage>
</organism>
<reference evidence="1 2" key="1">
    <citation type="submission" date="2015-08" db="EMBL/GenBank/DDBJ databases">
        <authorList>
            <person name="Babu N.S."/>
            <person name="Beckwith C.J."/>
            <person name="Beseler K.G."/>
            <person name="Brison A."/>
            <person name="Carone J.V."/>
            <person name="Caskin T.P."/>
            <person name="Diamond M."/>
            <person name="Durham M.E."/>
            <person name="Foxe J.M."/>
            <person name="Go M."/>
            <person name="Henderson B.A."/>
            <person name="Jones I.B."/>
            <person name="McGettigan J.A."/>
            <person name="Micheletti S.J."/>
            <person name="Nasrallah M.E."/>
            <person name="Ortiz D."/>
            <person name="Piller C.R."/>
            <person name="Privatt S.R."/>
            <person name="Schneider S.L."/>
            <person name="Sharp S."/>
            <person name="Smith T.C."/>
            <person name="Stanton J.D."/>
            <person name="Ullery H.E."/>
            <person name="Wilson R.J."/>
            <person name="Serrano M.G."/>
            <person name="Buck G."/>
            <person name="Lee V."/>
            <person name="Wang Y."/>
            <person name="Carvalho R."/>
            <person name="Voegtly L."/>
            <person name="Shi R."/>
            <person name="Duckworth R."/>
            <person name="Johnson A."/>
            <person name="Loviza R."/>
            <person name="Walstead R."/>
            <person name="Shah Z."/>
            <person name="Kiflezghi M."/>
            <person name="Wade K."/>
            <person name="Ball S.L."/>
            <person name="Bradley K.W."/>
            <person name="Asai D.J."/>
            <person name="Bowman C.A."/>
            <person name="Russell D.A."/>
            <person name="Pope W.H."/>
            <person name="Jacobs-Sera D."/>
            <person name="Hendrix R.W."/>
            <person name="Hatfull G.F."/>
        </authorList>
    </citation>
    <scope>NUCLEOTIDE SEQUENCE [LARGE SCALE GENOMIC DNA]</scope>
</reference>
<evidence type="ECO:0000313" key="2">
    <source>
        <dbReference type="Proteomes" id="UP000203261"/>
    </source>
</evidence>
<name>A0A127AWK0_9CAUD</name>
<proteinExistence type="predicted"/>
<keyword evidence="2" id="KW-1185">Reference proteome</keyword>
<dbReference type="GeneID" id="29125331"/>
<dbReference type="Proteomes" id="UP000203261">
    <property type="component" value="Segment"/>
</dbReference>
<gene>
    <name evidence="1" type="ORF">SP15_164</name>
</gene>
<accession>A0A127AWK0</accession>
<dbReference type="RefSeq" id="YP_009302551.1">
    <property type="nucleotide sequence ID" value="NC_031245.1"/>
</dbReference>
<sequence>MHLTEQEVEAIVKSTPGVDTVRIEQQPSIVYIHTNLKWWAPKLLDARKIFLHLNYILEVRKVVGIQVAIRLYSWRGKLLEE</sequence>
<dbReference type="EMBL" id="KT624200">
    <property type="protein sequence ID" value="AMM44962.1"/>
    <property type="molecule type" value="Genomic_DNA"/>
</dbReference>